<keyword evidence="2" id="KW-1185">Reference proteome</keyword>
<protein>
    <submittedName>
        <fullName evidence="1">Uncharacterized protein</fullName>
    </submittedName>
</protein>
<dbReference type="AlphaFoldDB" id="A0A2P2EBT0"/>
<gene>
    <name evidence="1" type="ORF">PbB2_02211</name>
</gene>
<reference evidence="1 2" key="1">
    <citation type="journal article" date="2018" name="Genome Announc.">
        <title>Draft Genome Sequence of "Candidatus Phycosocius bacilliformis," an Alphaproteobacterial Ectosymbiont of the Hydrocarbon-Producing Green Alga Botryococcus braunii.</title>
        <authorList>
            <person name="Tanabe Y."/>
            <person name="Yamaguchi H."/>
            <person name="Watanabe M.M."/>
        </authorList>
    </citation>
    <scope>NUCLEOTIDE SEQUENCE [LARGE SCALE GENOMIC DNA]</scope>
    <source>
        <strain evidence="1 2">BOTRYCO-2</strain>
    </source>
</reference>
<dbReference type="Proteomes" id="UP000245086">
    <property type="component" value="Unassembled WGS sequence"/>
</dbReference>
<evidence type="ECO:0000313" key="1">
    <source>
        <dbReference type="EMBL" id="GBF58525.1"/>
    </source>
</evidence>
<name>A0A2P2EBT0_9PROT</name>
<proteinExistence type="predicted"/>
<accession>A0A2P2EBT0</accession>
<evidence type="ECO:0000313" key="2">
    <source>
        <dbReference type="Proteomes" id="UP000245086"/>
    </source>
</evidence>
<comment type="caution">
    <text evidence="1">The sequence shown here is derived from an EMBL/GenBank/DDBJ whole genome shotgun (WGS) entry which is preliminary data.</text>
</comment>
<organism evidence="1 2">
    <name type="scientific">Candidatus Phycosocius bacilliformis</name>
    <dbReference type="NCBI Taxonomy" id="1445552"/>
    <lineage>
        <taxon>Bacteria</taxon>
        <taxon>Pseudomonadati</taxon>
        <taxon>Pseudomonadota</taxon>
        <taxon>Alphaproteobacteria</taxon>
        <taxon>Caulobacterales</taxon>
        <taxon>Caulobacterales incertae sedis</taxon>
        <taxon>Candidatus Phycosocius</taxon>
    </lineage>
</organism>
<sequence length="79" mass="8342">MGDGQNERQPTIVVYDSKLNVVASGGINGQPIQNALASISPFGIENISSPRLLELADLLTTTYGKPSSVQQLVETLKAS</sequence>
<dbReference type="EMBL" id="BFBR01000006">
    <property type="protein sequence ID" value="GBF58525.1"/>
    <property type="molecule type" value="Genomic_DNA"/>
</dbReference>